<dbReference type="Proteomes" id="UP000319949">
    <property type="component" value="Unassembled WGS sequence"/>
</dbReference>
<gene>
    <name evidence="1" type="ORF">FBZ96_11360</name>
</gene>
<proteinExistence type="predicted"/>
<protein>
    <submittedName>
        <fullName evidence="1">Uncharacterized protein</fullName>
    </submittedName>
</protein>
<name>A0A560D2L3_9BRAD</name>
<evidence type="ECO:0000313" key="2">
    <source>
        <dbReference type="Proteomes" id="UP000319949"/>
    </source>
</evidence>
<evidence type="ECO:0000313" key="1">
    <source>
        <dbReference type="EMBL" id="TWA91352.1"/>
    </source>
</evidence>
<sequence length="98" mass="11187">MVLREEPARYEAVPDVDNEEPLKIAYALVQKRRLSKRMLLDTMSVLGAKPTRGAMSGTTRQLLEWFFAEATPSQSDKFLSLLGNDKQDQYLKGIVKRE</sequence>
<accession>A0A560D2L3</accession>
<organism evidence="1 2">
    <name type="scientific">Bradyrhizobium stylosanthis</name>
    <dbReference type="NCBI Taxonomy" id="1803665"/>
    <lineage>
        <taxon>Bacteria</taxon>
        <taxon>Pseudomonadati</taxon>
        <taxon>Pseudomonadota</taxon>
        <taxon>Alphaproteobacteria</taxon>
        <taxon>Hyphomicrobiales</taxon>
        <taxon>Nitrobacteraceae</taxon>
        <taxon>Bradyrhizobium</taxon>
    </lineage>
</organism>
<comment type="caution">
    <text evidence="1">The sequence shown here is derived from an EMBL/GenBank/DDBJ whole genome shotgun (WGS) entry which is preliminary data.</text>
</comment>
<keyword evidence="2" id="KW-1185">Reference proteome</keyword>
<dbReference type="EMBL" id="VITK01000013">
    <property type="protein sequence ID" value="TWA91352.1"/>
    <property type="molecule type" value="Genomic_DNA"/>
</dbReference>
<reference evidence="1 2" key="1">
    <citation type="submission" date="2019-06" db="EMBL/GenBank/DDBJ databases">
        <title>Genomic Encyclopedia of Type Strains, Phase IV (KMG-V): Genome sequencing to study the core and pangenomes of soil and plant-associated prokaryotes.</title>
        <authorList>
            <person name="Whitman W."/>
        </authorList>
    </citation>
    <scope>NUCLEOTIDE SEQUENCE [LARGE SCALE GENOMIC DNA]</scope>
    <source>
        <strain evidence="1 2">BR 510</strain>
    </source>
</reference>
<dbReference type="AlphaFoldDB" id="A0A560D2L3"/>